<dbReference type="EMBL" id="OL455896">
    <property type="protein sequence ID" value="UJQ86793.1"/>
    <property type="molecule type" value="Genomic_DNA"/>
</dbReference>
<name>A0AA49BPF8_9CAUD</name>
<keyword evidence="2" id="KW-1185">Reference proteome</keyword>
<reference evidence="1" key="1">
    <citation type="submission" date="2021-11" db="EMBL/GenBank/DDBJ databases">
        <authorList>
            <person name="Furlong K.P."/>
            <person name="Elkbouli M."/>
            <person name="Barwitzki K."/>
            <person name="Hastings E.M."/>
            <person name="Saal A.P."/>
            <person name="Sandouka T."/>
            <person name="Tran A."/>
            <person name="Tremblay V."/>
            <person name="Williams E.C."/>
            <person name="Giles L.L."/>
            <person name="McCarthy L."/>
            <person name="Wheaton K.A."/>
            <person name="Chan K."/>
            <person name="Rudner A.D."/>
            <person name="Beyer A.R."/>
            <person name="Chong R.A."/>
            <person name="Edgington N.P."/>
            <person name="Freise A.C."/>
            <person name="Garcia Costas A.M."/>
            <person name="Gibb B.P."/>
            <person name="Klyczek K.K."/>
            <person name="Swerdlow S.J."/>
            <person name="Garlena R.A."/>
            <person name="Russell D.A."/>
            <person name="Jacobs-Sera D."/>
            <person name="Hatfull G.F."/>
        </authorList>
    </citation>
    <scope>NUCLEOTIDE SEQUENCE</scope>
</reference>
<dbReference type="Pfam" id="PF05133">
    <property type="entry name" value="SPP1_portal"/>
    <property type="match status" value="1"/>
</dbReference>
<proteinExistence type="predicted"/>
<gene>
    <name evidence="1" type="primary">3</name>
    <name evidence="1" type="ORF">SEA_REEDO_3</name>
</gene>
<evidence type="ECO:0000313" key="1">
    <source>
        <dbReference type="EMBL" id="UJQ86793.1"/>
    </source>
</evidence>
<protein>
    <submittedName>
        <fullName evidence="1">Portal protein</fullName>
    </submittedName>
</protein>
<organism evidence="1 2">
    <name type="scientific">Arthrobacter phage Reedo</name>
    <dbReference type="NCBI Taxonomy" id="2910755"/>
    <lineage>
        <taxon>Viruses</taxon>
        <taxon>Duplodnaviria</taxon>
        <taxon>Heunggongvirae</taxon>
        <taxon>Uroviricota</taxon>
        <taxon>Caudoviricetes</taxon>
        <taxon>Casidaviridae</taxon>
        <taxon>Manhattanvirus</taxon>
        <taxon>Manhattanvirus reedo</taxon>
    </lineage>
</organism>
<dbReference type="InterPro" id="IPR021145">
    <property type="entry name" value="Portal_protein_SPP1_Gp6-like"/>
</dbReference>
<accession>A0AA49BPF8</accession>
<dbReference type="GeneID" id="77954579"/>
<sequence>MAVDPKLVARLDEEFETDLGENGRLGKVRRYLSGEHDLPYMPRGAKAEYKHLAEKAITNWTPLLSDTYAKGLFVDGYRPARAADNAVPWSYWQENGLDARQTIAHRGALEYGASYVLVLPGTVQSRRIPLMKPLSPLRSGAWYQDDDDLYPEIGYRRKGTTVDGTRLLEVFDRRNVYTFAKPKDSDRWVLSRSDEHGVGYTPFVRFRDRLDGEAVGIIRPLITLQDRVNEIVFSILIAIQYAAFRQRWATGLVIPEDDDGNPIEPFQSAVDRLWITDSPDAKFGDFAQTEISGHLAAYESTVRTLAAVAQISPNILTGDLVNLSADALAQMEASTQRKMGEYETLFGESWESAFRLAALAAGDREASLDTSAQVRWRDTEARSLSQTVDALGKIAQMLGVPVEALWEKIPGVTDQDVTYWKSIRDETDLLGGIVAEMQRQTTAPSSNDAALQGTDAA</sequence>
<dbReference type="KEGG" id="vg:77954579"/>
<evidence type="ECO:0000313" key="2">
    <source>
        <dbReference type="Proteomes" id="UP001200740"/>
    </source>
</evidence>
<dbReference type="Proteomes" id="UP001200740">
    <property type="component" value="Segment"/>
</dbReference>
<dbReference type="RefSeq" id="YP_010678186.1">
    <property type="nucleotide sequence ID" value="NC_071032.1"/>
</dbReference>